<comment type="caution">
    <text evidence="2">The sequence shown here is derived from an EMBL/GenBank/DDBJ whole genome shotgun (WGS) entry which is preliminary data.</text>
</comment>
<feature type="transmembrane region" description="Helical" evidence="1">
    <location>
        <begin position="220"/>
        <end position="240"/>
    </location>
</feature>
<feature type="transmembrane region" description="Helical" evidence="1">
    <location>
        <begin position="385"/>
        <end position="407"/>
    </location>
</feature>
<feature type="transmembrane region" description="Helical" evidence="1">
    <location>
        <begin position="198"/>
        <end position="214"/>
    </location>
</feature>
<dbReference type="RefSeq" id="WP_146567308.1">
    <property type="nucleotide sequence ID" value="NZ_VOHL01000003.1"/>
</dbReference>
<feature type="transmembrane region" description="Helical" evidence="1">
    <location>
        <begin position="355"/>
        <end position="373"/>
    </location>
</feature>
<dbReference type="Proteomes" id="UP000317430">
    <property type="component" value="Unassembled WGS sequence"/>
</dbReference>
<accession>A0A5C5SCY1</accession>
<name>A0A5C5SCY1_9STRE</name>
<evidence type="ECO:0000313" key="2">
    <source>
        <dbReference type="EMBL" id="TWS97644.1"/>
    </source>
</evidence>
<feature type="transmembrane region" description="Helical" evidence="1">
    <location>
        <begin position="6"/>
        <end position="21"/>
    </location>
</feature>
<reference evidence="2 3" key="1">
    <citation type="submission" date="2019-08" db="EMBL/GenBank/DDBJ databases">
        <authorList>
            <person name="Lei W."/>
        </authorList>
    </citation>
    <scope>NUCLEOTIDE SEQUENCE [LARGE SCALE GENOMIC DNA]</scope>
    <source>
        <strain evidence="2 3">CCUG 66496</strain>
    </source>
</reference>
<dbReference type="OrthoDB" id="2083423at2"/>
<evidence type="ECO:0000313" key="3">
    <source>
        <dbReference type="Proteomes" id="UP000317430"/>
    </source>
</evidence>
<keyword evidence="3" id="KW-1185">Reference proteome</keyword>
<keyword evidence="1" id="KW-0812">Transmembrane</keyword>
<sequence length="449" mass="52612">MVLYVIIFLSLLFLVFNYYICNKDFLAPSMIFILMFLVQSIMCLIATSYLNIIFHTEVLGLLLGSYLIFTFFNIYNAVIIDRKMNSFKNMTTVVSSKLSFLKLSSWVSWLFNILSVFLIYSNYRFLQRLSNAYGGSRSLSEMISLYDNLVKFRPEIYRSLAVHRPFYYTALSMLVLAGSYLTVYVIVNNFIVTKRVKWSQILTVILLVIGMYFSGSRSPIFRVMTFTAFIYYALSVRNGLQIFQKRKIFRKFIRWAIVLIILFLSTLSLYGRTNSYNIFHYLFIYFGAPLWNLDTFIQNYDLPRLTEVFGEQTFISFYNSFLKSGFLLNLPFVRANATYGLGNVYTTFYQFLYDFGWFGVVPLVTILAGYYSISYRKIMEAKSAINFDFSLFVYAYLFNDLVMLFFSNRFYETILNKQNLTMLVLAFIMGGILFNRGIKLGTFKLTLKK</sequence>
<feature type="transmembrane region" description="Helical" evidence="1">
    <location>
        <begin position="276"/>
        <end position="293"/>
    </location>
</feature>
<feature type="transmembrane region" description="Helical" evidence="1">
    <location>
        <begin position="252"/>
        <end position="270"/>
    </location>
</feature>
<keyword evidence="1" id="KW-0472">Membrane</keyword>
<dbReference type="AlphaFoldDB" id="A0A5C5SCY1"/>
<keyword evidence="1" id="KW-1133">Transmembrane helix</keyword>
<dbReference type="EMBL" id="VOHL01000003">
    <property type="protein sequence ID" value="TWS97644.1"/>
    <property type="molecule type" value="Genomic_DNA"/>
</dbReference>
<feature type="transmembrane region" description="Helical" evidence="1">
    <location>
        <begin position="419"/>
        <end position="438"/>
    </location>
</feature>
<proteinExistence type="predicted"/>
<feature type="transmembrane region" description="Helical" evidence="1">
    <location>
        <begin position="166"/>
        <end position="186"/>
    </location>
</feature>
<gene>
    <name evidence="2" type="ORF">FRX57_04970</name>
</gene>
<feature type="transmembrane region" description="Helical" evidence="1">
    <location>
        <begin position="33"/>
        <end position="52"/>
    </location>
</feature>
<feature type="transmembrane region" description="Helical" evidence="1">
    <location>
        <begin position="100"/>
        <end position="120"/>
    </location>
</feature>
<evidence type="ECO:0000256" key="1">
    <source>
        <dbReference type="SAM" id="Phobius"/>
    </source>
</evidence>
<dbReference type="NCBIfam" id="TIGR04370">
    <property type="entry name" value="glyco_rpt_poly"/>
    <property type="match status" value="1"/>
</dbReference>
<feature type="transmembrane region" description="Helical" evidence="1">
    <location>
        <begin position="58"/>
        <end position="79"/>
    </location>
</feature>
<organism evidence="2 3">
    <name type="scientific">Streptococcus cuniculipharyngis</name>
    <dbReference type="NCBI Taxonomy" id="1562651"/>
    <lineage>
        <taxon>Bacteria</taxon>
        <taxon>Bacillati</taxon>
        <taxon>Bacillota</taxon>
        <taxon>Bacilli</taxon>
        <taxon>Lactobacillales</taxon>
        <taxon>Streptococcaceae</taxon>
        <taxon>Streptococcus</taxon>
    </lineage>
</organism>
<protein>
    <submittedName>
        <fullName evidence="2">Oligosaccharide repeat unit polymerase</fullName>
    </submittedName>
</protein>